<gene>
    <name evidence="1" type="ORF">BD626DRAFT_497071</name>
</gene>
<reference evidence="1 2" key="1">
    <citation type="journal article" date="2019" name="New Phytol.">
        <title>Comparative genomics reveals unique wood-decay strategies and fruiting body development in the Schizophyllaceae.</title>
        <authorList>
            <person name="Almasi E."/>
            <person name="Sahu N."/>
            <person name="Krizsan K."/>
            <person name="Balint B."/>
            <person name="Kovacs G.M."/>
            <person name="Kiss B."/>
            <person name="Cseklye J."/>
            <person name="Drula E."/>
            <person name="Henrissat B."/>
            <person name="Nagy I."/>
            <person name="Chovatia M."/>
            <person name="Adam C."/>
            <person name="LaButti K."/>
            <person name="Lipzen A."/>
            <person name="Riley R."/>
            <person name="Grigoriev I.V."/>
            <person name="Nagy L.G."/>
        </authorList>
    </citation>
    <scope>NUCLEOTIDE SEQUENCE [LARGE SCALE GENOMIC DNA]</scope>
    <source>
        <strain evidence="1 2">NL-1724</strain>
    </source>
</reference>
<dbReference type="EMBL" id="VDMD01000011">
    <property type="protein sequence ID" value="TRM62947.1"/>
    <property type="molecule type" value="Genomic_DNA"/>
</dbReference>
<evidence type="ECO:0008006" key="3">
    <source>
        <dbReference type="Google" id="ProtNLM"/>
    </source>
</evidence>
<proteinExistence type="predicted"/>
<evidence type="ECO:0000313" key="1">
    <source>
        <dbReference type="EMBL" id="TRM62947.1"/>
    </source>
</evidence>
<evidence type="ECO:0000313" key="2">
    <source>
        <dbReference type="Proteomes" id="UP000320762"/>
    </source>
</evidence>
<dbReference type="OrthoDB" id="10454594at2759"/>
<keyword evidence="2" id="KW-1185">Reference proteome</keyword>
<dbReference type="AlphaFoldDB" id="A0A550CDT9"/>
<dbReference type="Gene3D" id="3.80.10.10">
    <property type="entry name" value="Ribonuclease Inhibitor"/>
    <property type="match status" value="1"/>
</dbReference>
<dbReference type="Proteomes" id="UP000320762">
    <property type="component" value="Unassembled WGS sequence"/>
</dbReference>
<accession>A0A550CDT9</accession>
<comment type="caution">
    <text evidence="1">The sequence shown here is derived from an EMBL/GenBank/DDBJ whole genome shotgun (WGS) entry which is preliminary data.</text>
</comment>
<organism evidence="1 2">
    <name type="scientific">Schizophyllum amplum</name>
    <dbReference type="NCBI Taxonomy" id="97359"/>
    <lineage>
        <taxon>Eukaryota</taxon>
        <taxon>Fungi</taxon>
        <taxon>Dikarya</taxon>
        <taxon>Basidiomycota</taxon>
        <taxon>Agaricomycotina</taxon>
        <taxon>Agaricomycetes</taxon>
        <taxon>Agaricomycetidae</taxon>
        <taxon>Agaricales</taxon>
        <taxon>Schizophyllaceae</taxon>
        <taxon>Schizophyllum</taxon>
    </lineage>
</organism>
<dbReference type="InterPro" id="IPR032675">
    <property type="entry name" value="LRR_dom_sf"/>
</dbReference>
<protein>
    <recommendedName>
        <fullName evidence="3">F-box domain-containing protein</fullName>
    </recommendedName>
</protein>
<sequence>MSIEWLGRAQGHARTMTISSRSGKDTCIPRSILKIIPYFADDMRALDFSLPFEAFLTMVPLPHSMFSSLEELRMAPLSFPRGMISRKRIEAFARAPKLRSLCLVLPAGDWDHTFLSILCIPFSQLSDLSITLQGPCTPRTTFRYISACTDLRRCTLNIPPFAAVFDASPPTEYDISELRSLTIRFVASARYSNTRSDAAEDTLIGQTAFMLNSLTMPQLEEFDLELSASVHRACTWDHGAMLSLVQRSGMPLRRLRLARIEVVSAQLVELLQAVPTLESLQLHVENVIESNFYQALGYRSRSTFLPDLTELVISEDGYSLDRGLDWFIEEAIAVRCQWAEPWSPGQTTLQRLHMSVTRELQPTLKLFLYSLFYNAHRTCKSADVYVADAKEWIGVDRKTNTVVYQSKKGTEGYSS</sequence>
<name>A0A550CDT9_9AGAR</name>